<feature type="domain" description="CCHC-type" evidence="2">
    <location>
        <begin position="145"/>
        <end position="159"/>
    </location>
</feature>
<name>A0AAD9R7W5_9HYME</name>
<organism evidence="3 4">
    <name type="scientific">Odynerus spinipes</name>
    <dbReference type="NCBI Taxonomy" id="1348599"/>
    <lineage>
        <taxon>Eukaryota</taxon>
        <taxon>Metazoa</taxon>
        <taxon>Ecdysozoa</taxon>
        <taxon>Arthropoda</taxon>
        <taxon>Hexapoda</taxon>
        <taxon>Insecta</taxon>
        <taxon>Pterygota</taxon>
        <taxon>Neoptera</taxon>
        <taxon>Endopterygota</taxon>
        <taxon>Hymenoptera</taxon>
        <taxon>Apocrita</taxon>
        <taxon>Aculeata</taxon>
        <taxon>Vespoidea</taxon>
        <taxon>Vespidae</taxon>
        <taxon>Eumeninae</taxon>
        <taxon>Odynerus</taxon>
    </lineage>
</organism>
<keyword evidence="1" id="KW-0479">Metal-binding</keyword>
<dbReference type="InterPro" id="IPR036875">
    <property type="entry name" value="Znf_CCHC_sf"/>
</dbReference>
<comment type="caution">
    <text evidence="3">The sequence shown here is derived from an EMBL/GenBank/DDBJ whole genome shotgun (WGS) entry which is preliminary data.</text>
</comment>
<dbReference type="AlphaFoldDB" id="A0AAD9R7W5"/>
<evidence type="ECO:0000259" key="2">
    <source>
        <dbReference type="PROSITE" id="PS50158"/>
    </source>
</evidence>
<dbReference type="EMBL" id="JAIFRP010005241">
    <property type="protein sequence ID" value="KAK2574694.1"/>
    <property type="molecule type" value="Genomic_DNA"/>
</dbReference>
<sequence length="221" mass="25782">MKDVSPSLNVRVKAVRKTKNGIAIETASEYEMKKVLECKKMDELGLKVELPKKIGPKVIVYDVPNEMANETLLDELYSKNVKEYECERVFKERVRVVSRASKKGANVGNVIIEVNKRMKERMCDEGRVYINWYAFKVREFVSVLRCYKCYMFGHMMRECGVKERLCQQCGEPGHMRNACKNACVCRNCKMKGMNCDHSVMSVECPEYKRMLEREQMRISDE</sequence>
<dbReference type="SMART" id="SM00343">
    <property type="entry name" value="ZnF_C2HC"/>
    <property type="match status" value="2"/>
</dbReference>
<proteinExistence type="predicted"/>
<dbReference type="GO" id="GO:0008270">
    <property type="term" value="F:zinc ion binding"/>
    <property type="evidence" value="ECO:0007669"/>
    <property type="project" value="UniProtKB-KW"/>
</dbReference>
<gene>
    <name evidence="3" type="ORF">KPH14_012939</name>
</gene>
<keyword evidence="1" id="KW-0862">Zinc</keyword>
<dbReference type="PROSITE" id="PS50158">
    <property type="entry name" value="ZF_CCHC"/>
    <property type="match status" value="2"/>
</dbReference>
<dbReference type="Proteomes" id="UP001258017">
    <property type="component" value="Unassembled WGS sequence"/>
</dbReference>
<keyword evidence="1" id="KW-0863">Zinc-finger</keyword>
<evidence type="ECO:0000256" key="1">
    <source>
        <dbReference type="PROSITE-ProRule" id="PRU00047"/>
    </source>
</evidence>
<keyword evidence="4" id="KW-1185">Reference proteome</keyword>
<dbReference type="GO" id="GO:0003676">
    <property type="term" value="F:nucleic acid binding"/>
    <property type="evidence" value="ECO:0007669"/>
    <property type="project" value="InterPro"/>
</dbReference>
<dbReference type="Gene3D" id="4.10.60.10">
    <property type="entry name" value="Zinc finger, CCHC-type"/>
    <property type="match status" value="1"/>
</dbReference>
<dbReference type="SUPFAM" id="SSF57756">
    <property type="entry name" value="Retrovirus zinc finger-like domains"/>
    <property type="match status" value="1"/>
</dbReference>
<feature type="domain" description="CCHC-type" evidence="2">
    <location>
        <begin position="166"/>
        <end position="181"/>
    </location>
</feature>
<reference evidence="3" key="2">
    <citation type="journal article" date="2023" name="Commun. Biol.">
        <title>Intrasexual cuticular hydrocarbon dimorphism in a wasp sheds light on hydrocarbon biosynthesis genes in Hymenoptera.</title>
        <authorList>
            <person name="Moris V.C."/>
            <person name="Podsiadlowski L."/>
            <person name="Martin S."/>
            <person name="Oeyen J.P."/>
            <person name="Donath A."/>
            <person name="Petersen M."/>
            <person name="Wilbrandt J."/>
            <person name="Misof B."/>
            <person name="Liedtke D."/>
            <person name="Thamm M."/>
            <person name="Scheiner R."/>
            <person name="Schmitt T."/>
            <person name="Niehuis O."/>
        </authorList>
    </citation>
    <scope>NUCLEOTIDE SEQUENCE</scope>
    <source>
        <strain evidence="3">GBR_01_08_01A</strain>
    </source>
</reference>
<accession>A0AAD9R7W5</accession>
<evidence type="ECO:0000313" key="4">
    <source>
        <dbReference type="Proteomes" id="UP001258017"/>
    </source>
</evidence>
<dbReference type="InterPro" id="IPR001878">
    <property type="entry name" value="Znf_CCHC"/>
</dbReference>
<reference evidence="3" key="1">
    <citation type="submission" date="2021-08" db="EMBL/GenBank/DDBJ databases">
        <authorList>
            <person name="Misof B."/>
            <person name="Oliver O."/>
            <person name="Podsiadlowski L."/>
            <person name="Donath A."/>
            <person name="Peters R."/>
            <person name="Mayer C."/>
            <person name="Rust J."/>
            <person name="Gunkel S."/>
            <person name="Lesny P."/>
            <person name="Martin S."/>
            <person name="Oeyen J.P."/>
            <person name="Petersen M."/>
            <person name="Panagiotis P."/>
            <person name="Wilbrandt J."/>
            <person name="Tanja T."/>
        </authorList>
    </citation>
    <scope>NUCLEOTIDE SEQUENCE</scope>
    <source>
        <strain evidence="3">GBR_01_08_01A</strain>
        <tissue evidence="3">Thorax + abdomen</tissue>
    </source>
</reference>
<evidence type="ECO:0000313" key="3">
    <source>
        <dbReference type="EMBL" id="KAK2574694.1"/>
    </source>
</evidence>
<protein>
    <recommendedName>
        <fullName evidence="2">CCHC-type domain-containing protein</fullName>
    </recommendedName>
</protein>